<dbReference type="Gene3D" id="3.30.429.10">
    <property type="entry name" value="Macrophage Migration Inhibitory Factor"/>
    <property type="match status" value="1"/>
</dbReference>
<dbReference type="PANTHER" id="PTHR38460:SF1">
    <property type="entry name" value="TAUTOMERASE YOLI-RELATED"/>
    <property type="match status" value="1"/>
</dbReference>
<dbReference type="Pfam" id="PF14552">
    <property type="entry name" value="Tautomerase_2"/>
    <property type="match status" value="1"/>
</dbReference>
<dbReference type="KEGG" id="tvl:FAZ95_37530"/>
<evidence type="ECO:0000313" key="1">
    <source>
        <dbReference type="EMBL" id="QCP54583.1"/>
    </source>
</evidence>
<name>A0A4P8J320_9BURK</name>
<dbReference type="InterPro" id="IPR037479">
    <property type="entry name" value="Tauto_MSAD"/>
</dbReference>
<keyword evidence="2" id="KW-1185">Reference proteome</keyword>
<protein>
    <submittedName>
        <fullName evidence="1">Tautomerase family protein</fullName>
    </submittedName>
</protein>
<dbReference type="InterPro" id="IPR014347">
    <property type="entry name" value="Tautomerase/MIF_sf"/>
</dbReference>
<dbReference type="Proteomes" id="UP000298656">
    <property type="component" value="Chromosome 2"/>
</dbReference>
<dbReference type="AlphaFoldDB" id="A0A4P8J320"/>
<dbReference type="SUPFAM" id="SSF55331">
    <property type="entry name" value="Tautomerase/MIF"/>
    <property type="match status" value="1"/>
</dbReference>
<proteinExistence type="predicted"/>
<reference evidence="1 2" key="1">
    <citation type="submission" date="2019-05" db="EMBL/GenBank/DDBJ databases">
        <title>Burkholderia sp. DHOD12, isolated from subtropical forest soil.</title>
        <authorList>
            <person name="Gao Z.-H."/>
            <person name="Qiu L.-H."/>
        </authorList>
    </citation>
    <scope>NUCLEOTIDE SEQUENCE [LARGE SCALE GENOMIC DNA]</scope>
    <source>
        <strain evidence="1 2">DHOD12</strain>
    </source>
</reference>
<dbReference type="EMBL" id="CP040078">
    <property type="protein sequence ID" value="QCP54583.1"/>
    <property type="molecule type" value="Genomic_DNA"/>
</dbReference>
<accession>A0A4P8J320</accession>
<dbReference type="PANTHER" id="PTHR38460">
    <property type="entry name" value="TAUTOMERASE YOLI-RELATED"/>
    <property type="match status" value="1"/>
</dbReference>
<sequence length="126" mass="14050">MPFTRIAVRPGKSAEYKKALINGIQRALIETFNVPEDDYFMVINEYDADNFVFNRSYLNIARSDDLVIIQIAANATRGVTEKKKLYAAIAANLAESPGVRGEDVFVNIVEVARENWSFGLGVAQYA</sequence>
<dbReference type="RefSeq" id="WP_137337342.1">
    <property type="nucleotide sequence ID" value="NZ_CP040078.1"/>
</dbReference>
<gene>
    <name evidence="1" type="ORF">FAZ95_37530</name>
</gene>
<dbReference type="OrthoDB" id="9804765at2"/>
<organism evidence="1 2">
    <name type="scientific">Trinickia violacea</name>
    <dbReference type="NCBI Taxonomy" id="2571746"/>
    <lineage>
        <taxon>Bacteria</taxon>
        <taxon>Pseudomonadati</taxon>
        <taxon>Pseudomonadota</taxon>
        <taxon>Betaproteobacteria</taxon>
        <taxon>Burkholderiales</taxon>
        <taxon>Burkholderiaceae</taxon>
        <taxon>Trinickia</taxon>
    </lineage>
</organism>
<evidence type="ECO:0000313" key="2">
    <source>
        <dbReference type="Proteomes" id="UP000298656"/>
    </source>
</evidence>